<dbReference type="Gene3D" id="3.20.20.80">
    <property type="entry name" value="Glycosidases"/>
    <property type="match status" value="1"/>
</dbReference>
<dbReference type="GO" id="GO:0005975">
    <property type="term" value="P:carbohydrate metabolic process"/>
    <property type="evidence" value="ECO:0007669"/>
    <property type="project" value="InterPro"/>
</dbReference>
<proteinExistence type="inferred from homology"/>
<dbReference type="InterPro" id="IPR017853">
    <property type="entry name" value="GH"/>
</dbReference>
<feature type="domain" description="Glycosyl hydrolase family 31 C-terminal" evidence="7">
    <location>
        <begin position="684"/>
        <end position="771"/>
    </location>
</feature>
<evidence type="ECO:0000313" key="8">
    <source>
        <dbReference type="EMBL" id="KAG7466112.1"/>
    </source>
</evidence>
<dbReference type="Pfam" id="PF01055">
    <property type="entry name" value="Glyco_hydro_31_2nd"/>
    <property type="match status" value="1"/>
</dbReference>
<dbReference type="OrthoDB" id="3237269at2759"/>
<dbReference type="SUPFAM" id="SSF51445">
    <property type="entry name" value="(Trans)glycosidases"/>
    <property type="match status" value="1"/>
</dbReference>
<evidence type="ECO:0000313" key="9">
    <source>
        <dbReference type="Proteomes" id="UP001046870"/>
    </source>
</evidence>
<feature type="domain" description="Glycoside hydrolase family 31 TIM barrel" evidence="5">
    <location>
        <begin position="348"/>
        <end position="675"/>
    </location>
</feature>
<dbReference type="InterPro" id="IPR011013">
    <property type="entry name" value="Gal_mutarotase_sf_dom"/>
</dbReference>
<name>A0A9D3PST7_MEGAT</name>
<dbReference type="SUPFAM" id="SSF74650">
    <property type="entry name" value="Galactose mutarotase-like"/>
    <property type="match status" value="1"/>
</dbReference>
<dbReference type="FunFam" id="2.60.40.1180:FF:000023">
    <property type="entry name" value="neutral alpha-glucosidase AB isoform X2"/>
    <property type="match status" value="1"/>
</dbReference>
<feature type="domain" description="Glycoside hydrolase family 31 N-terminal" evidence="6">
    <location>
        <begin position="72"/>
        <end position="285"/>
    </location>
</feature>
<dbReference type="InterPro" id="IPR025887">
    <property type="entry name" value="Glyco_hydro_31_N_dom"/>
</dbReference>
<evidence type="ECO:0000259" key="6">
    <source>
        <dbReference type="Pfam" id="PF13802"/>
    </source>
</evidence>
<dbReference type="AlphaFoldDB" id="A0A9D3PST7"/>
<dbReference type="Pfam" id="PF13802">
    <property type="entry name" value="Gal_mutarotas_2"/>
    <property type="match status" value="1"/>
</dbReference>
<dbReference type="SUPFAM" id="SSF51011">
    <property type="entry name" value="Glycosyl hydrolase domain"/>
    <property type="match status" value="1"/>
</dbReference>
<reference evidence="8" key="1">
    <citation type="submission" date="2021-01" db="EMBL/GenBank/DDBJ databases">
        <authorList>
            <person name="Zahm M."/>
            <person name="Roques C."/>
            <person name="Cabau C."/>
            <person name="Klopp C."/>
            <person name="Donnadieu C."/>
            <person name="Jouanno E."/>
            <person name="Lampietro C."/>
            <person name="Louis A."/>
            <person name="Herpin A."/>
            <person name="Echchiki A."/>
            <person name="Berthelot C."/>
            <person name="Parey E."/>
            <person name="Roest-Crollius H."/>
            <person name="Braasch I."/>
            <person name="Postlethwait J."/>
            <person name="Bobe J."/>
            <person name="Montfort J."/>
            <person name="Bouchez O."/>
            <person name="Begum T."/>
            <person name="Mejri S."/>
            <person name="Adams A."/>
            <person name="Chen W.-J."/>
            <person name="Guiguen Y."/>
        </authorList>
    </citation>
    <scope>NUCLEOTIDE SEQUENCE</scope>
    <source>
        <strain evidence="8">YG-15Mar2019-1</strain>
        <tissue evidence="8">Brain</tissue>
    </source>
</reference>
<keyword evidence="2 4" id="KW-0378">Hydrolase</keyword>
<dbReference type="CDD" id="cd06603">
    <property type="entry name" value="GH31_GANC_GANAB_alpha"/>
    <property type="match status" value="1"/>
</dbReference>
<dbReference type="PANTHER" id="PTHR22762:SF60">
    <property type="entry name" value="NEUTRAL ALPHA-GLUCOSIDASE C"/>
    <property type="match status" value="1"/>
</dbReference>
<comment type="similarity">
    <text evidence="1 4">Belongs to the glycosyl hydrolase 31 family.</text>
</comment>
<keyword evidence="9" id="KW-1185">Reference proteome</keyword>
<evidence type="ECO:0000259" key="7">
    <source>
        <dbReference type="Pfam" id="PF21365"/>
    </source>
</evidence>
<protein>
    <recommendedName>
        <fullName evidence="10">Glycoside hydrolase family 31 N-terminal domain-containing protein</fullName>
    </recommendedName>
</protein>
<dbReference type="GO" id="GO:0004558">
    <property type="term" value="F:alpha-1,4-glucosidase activity"/>
    <property type="evidence" value="ECO:0007669"/>
    <property type="project" value="TreeGrafter"/>
</dbReference>
<dbReference type="PROSITE" id="PS00129">
    <property type="entry name" value="GLYCOSYL_HYDROL_F31_1"/>
    <property type="match status" value="1"/>
</dbReference>
<dbReference type="GO" id="GO:0030246">
    <property type="term" value="F:carbohydrate binding"/>
    <property type="evidence" value="ECO:0007669"/>
    <property type="project" value="InterPro"/>
</dbReference>
<dbReference type="EMBL" id="JAFDVH010000013">
    <property type="protein sequence ID" value="KAG7466112.1"/>
    <property type="molecule type" value="Genomic_DNA"/>
</dbReference>
<gene>
    <name evidence="8" type="ORF">MATL_G00161310</name>
</gene>
<dbReference type="InterPro" id="IPR048395">
    <property type="entry name" value="Glyco_hydro_31_C"/>
</dbReference>
<evidence type="ECO:0000256" key="1">
    <source>
        <dbReference type="ARBA" id="ARBA00007806"/>
    </source>
</evidence>
<sequence length="906" mass="102542">MAEEALANTVDSVVPGDEGKTKFKKCENIAFYRRQKREHATQYRPLLDTMVITEKGAEMEVEDLGTQAQLLLQVCAIKDGVVRVTIDELKPIRVRYKVPDVLIREPVCERLRVDKRDKNSLTLGWASGQDRFRISVSPFLMEVLCGEEVTVTLNPGNRLFFEALQDPPKLGPSSETEEGEEDAAGLWKETFKEFVDIKANGPSSVGLDFTLHGFSHVYGLPEHADSFCLKDTSDGEPYRLYNLDVFAYDINSRLGLYGSVPLVLAHKPSRSIGVFWLNASETLLDIRMFGDRPTEEGASSPPVKRRKVSPHTDLHWMSESGVIDTFILLGPTPSQAFSQYAELTGYQALPPLFSLGYHQCRWNYKDEADVKEVDAGFDCHDIPYDVIWLDIEHTDKKRYFTWDPHLFPDPVGLQRHLQEKNRKLVVISDPHFRIDPLWRLYHEAKNFGHFVKDREGGLYQGSCWPGDSCYLDFSSQKARAWYSGLFSLDKYKGSTESLFVWNDMNEPSVFNGPEQTMPKDAVHCGGWEHRELHNLYGFYQHLATFEGLISRSVGLERPFVLSRSFFAGSQRLGAVWTGDNVATWEYLKISIPMLLSLSVTGVAFCGADVGGFFQDPEPELLVRWYQAGALQPFFRGHSAMQTKRREPWLFGDSVTAAIRTAIKQRYRLLPYWYTLFHHAHTSAKPPLRPLWVEFPKEQNTFAVEHQYMIGGALLACPVTDPGVTEVKVFLPGVGESWYDVHTAQIFRGGRTVNLPVTLDTVPLFQRWGTVIPRRTDSGSCTADLQQLPFSLTVALDSRGCAEGELYLDDGHSFSFRDRKQFALRRFSLHQGLLSSSCADDTGLFDSESTVQSVSFLGVKRKPSAVTVQISGAEEDHTEFHYQDEQHLLTVGGLSLEVGKDWDIRIH</sequence>
<comment type="caution">
    <text evidence="8">The sequence shown here is derived from an EMBL/GenBank/DDBJ whole genome shotgun (WGS) entry which is preliminary data.</text>
</comment>
<evidence type="ECO:0000256" key="3">
    <source>
        <dbReference type="ARBA" id="ARBA00023295"/>
    </source>
</evidence>
<organism evidence="8 9">
    <name type="scientific">Megalops atlanticus</name>
    <name type="common">Tarpon</name>
    <name type="synonym">Clupea gigantea</name>
    <dbReference type="NCBI Taxonomy" id="7932"/>
    <lineage>
        <taxon>Eukaryota</taxon>
        <taxon>Metazoa</taxon>
        <taxon>Chordata</taxon>
        <taxon>Craniata</taxon>
        <taxon>Vertebrata</taxon>
        <taxon>Euteleostomi</taxon>
        <taxon>Actinopterygii</taxon>
        <taxon>Neopterygii</taxon>
        <taxon>Teleostei</taxon>
        <taxon>Elopiformes</taxon>
        <taxon>Megalopidae</taxon>
        <taxon>Megalops</taxon>
    </lineage>
</organism>
<dbReference type="Pfam" id="PF21365">
    <property type="entry name" value="Glyco_hydro_31_3rd"/>
    <property type="match status" value="1"/>
</dbReference>
<dbReference type="CDD" id="cd14752">
    <property type="entry name" value="GH31_N"/>
    <property type="match status" value="1"/>
</dbReference>
<dbReference type="FunFam" id="3.20.20.80:FF:000046">
    <property type="entry name" value="Glucosidase alpha, neutral C"/>
    <property type="match status" value="1"/>
</dbReference>
<evidence type="ECO:0000259" key="5">
    <source>
        <dbReference type="Pfam" id="PF01055"/>
    </source>
</evidence>
<dbReference type="InterPro" id="IPR000322">
    <property type="entry name" value="Glyco_hydro_31_TIM"/>
</dbReference>
<evidence type="ECO:0000256" key="2">
    <source>
        <dbReference type="ARBA" id="ARBA00022801"/>
    </source>
</evidence>
<dbReference type="Gene3D" id="2.60.40.1180">
    <property type="entry name" value="Golgi alpha-mannosidase II"/>
    <property type="match status" value="2"/>
</dbReference>
<dbReference type="InterPro" id="IPR013780">
    <property type="entry name" value="Glyco_hydro_b"/>
</dbReference>
<evidence type="ECO:0000256" key="4">
    <source>
        <dbReference type="RuleBase" id="RU361185"/>
    </source>
</evidence>
<dbReference type="PANTHER" id="PTHR22762">
    <property type="entry name" value="ALPHA-GLUCOSIDASE"/>
    <property type="match status" value="1"/>
</dbReference>
<dbReference type="InterPro" id="IPR030458">
    <property type="entry name" value="Glyco_hydro_31_AS"/>
</dbReference>
<dbReference type="GO" id="GO:0006491">
    <property type="term" value="P:N-glycan processing"/>
    <property type="evidence" value="ECO:0007669"/>
    <property type="project" value="TreeGrafter"/>
</dbReference>
<dbReference type="Gene3D" id="2.60.40.1760">
    <property type="entry name" value="glycosyl hydrolase (family 31)"/>
    <property type="match status" value="1"/>
</dbReference>
<dbReference type="Proteomes" id="UP001046870">
    <property type="component" value="Chromosome 13"/>
</dbReference>
<evidence type="ECO:0008006" key="10">
    <source>
        <dbReference type="Google" id="ProtNLM"/>
    </source>
</evidence>
<keyword evidence="3 4" id="KW-0326">Glycosidase</keyword>
<dbReference type="FunFam" id="3.20.20.80:FF:000039">
    <property type="entry name" value="Glucosidase, alpha neutral C"/>
    <property type="match status" value="1"/>
</dbReference>
<accession>A0A9D3PST7</accession>